<gene>
    <name evidence="2" type="ORF">SSA02_07540</name>
</gene>
<sequence>MIAPVQGADILLDISRLIARSGQEVPTGVDRVELAWARHLIAHHADRLHFSALHPAGRYNVLPFALAVRFCEALSRQWEGGAVDEISADAPKALGRRLRRSLWLPARRRPKAGCFHLIVSHHHLTRSRLVGRVLARFEARLAVMIHDLIPIEFPEYGREGEDRRHLARMKTVLRHAEAVVTPTVCVRESVLRLAAQFGRPSLPVHAVALGTDSVSTKRALLPVSIRHRGPYFLFISTIEPRKNHWMILKIWRRLVERLGRDAPDLVLIGKRGWENENVVDMLERCPGLAEHVHEFNSLPDAEVHGLIRGCRALLFPSFSEGYGLPLAEALNSGAPVLCSDIPVFREIGGSIPDYVDPLDGPGWERLIMSYVEDDGPREAQMVRLGDWKGRDWDTSVAEGLARLGIRE</sequence>
<keyword evidence="2" id="KW-0808">Transferase</keyword>
<dbReference type="PANTHER" id="PTHR46401:SF9">
    <property type="entry name" value="MANNOSYLTRANSFERASE A"/>
    <property type="match status" value="1"/>
</dbReference>
<dbReference type="Proteomes" id="UP000321405">
    <property type="component" value="Unassembled WGS sequence"/>
</dbReference>
<dbReference type="RefSeq" id="WP_246103589.1">
    <property type="nucleotide sequence ID" value="NZ_BJVC01000001.1"/>
</dbReference>
<dbReference type="InterPro" id="IPR001296">
    <property type="entry name" value="Glyco_trans_1"/>
</dbReference>
<accession>A0A511BML8</accession>
<keyword evidence="3" id="KW-1185">Reference proteome</keyword>
<feature type="domain" description="Glycosyl transferase family 1" evidence="1">
    <location>
        <begin position="226"/>
        <end position="347"/>
    </location>
</feature>
<dbReference type="Gene3D" id="3.40.50.2000">
    <property type="entry name" value="Glycogen Phosphorylase B"/>
    <property type="match status" value="1"/>
</dbReference>
<name>A0A511BML8_9PROT</name>
<dbReference type="AlphaFoldDB" id="A0A511BML8"/>
<dbReference type="CDD" id="cd03809">
    <property type="entry name" value="GT4_MtfB-like"/>
    <property type="match status" value="1"/>
</dbReference>
<protein>
    <submittedName>
        <fullName evidence="2">Glycosyl transferase</fullName>
    </submittedName>
</protein>
<reference evidence="2 3" key="1">
    <citation type="submission" date="2019-07" db="EMBL/GenBank/DDBJ databases">
        <title>Whole genome shotgun sequence of Swaminathania salitolerans NBRC 104436.</title>
        <authorList>
            <person name="Hosoyama A."/>
            <person name="Uohara A."/>
            <person name="Ohji S."/>
            <person name="Ichikawa N."/>
        </authorList>
    </citation>
    <scope>NUCLEOTIDE SEQUENCE [LARGE SCALE GENOMIC DNA]</scope>
    <source>
        <strain evidence="2 3">NBRC 104436</strain>
    </source>
</reference>
<dbReference type="SUPFAM" id="SSF53756">
    <property type="entry name" value="UDP-Glycosyltransferase/glycogen phosphorylase"/>
    <property type="match status" value="1"/>
</dbReference>
<dbReference type="Pfam" id="PF00534">
    <property type="entry name" value="Glycos_transf_1"/>
    <property type="match status" value="1"/>
</dbReference>
<dbReference type="EMBL" id="BJVC01000001">
    <property type="protein sequence ID" value="GEL01591.1"/>
    <property type="molecule type" value="Genomic_DNA"/>
</dbReference>
<evidence type="ECO:0000259" key="1">
    <source>
        <dbReference type="Pfam" id="PF00534"/>
    </source>
</evidence>
<evidence type="ECO:0000313" key="2">
    <source>
        <dbReference type="EMBL" id="GEL01591.1"/>
    </source>
</evidence>
<organism evidence="2 3">
    <name type="scientific">Swaminathania salitolerans</name>
    <dbReference type="NCBI Taxonomy" id="182838"/>
    <lineage>
        <taxon>Bacteria</taxon>
        <taxon>Pseudomonadati</taxon>
        <taxon>Pseudomonadota</taxon>
        <taxon>Alphaproteobacteria</taxon>
        <taxon>Acetobacterales</taxon>
        <taxon>Acetobacteraceae</taxon>
        <taxon>Swaminathania</taxon>
    </lineage>
</organism>
<dbReference type="GO" id="GO:0016757">
    <property type="term" value="F:glycosyltransferase activity"/>
    <property type="evidence" value="ECO:0007669"/>
    <property type="project" value="InterPro"/>
</dbReference>
<proteinExistence type="predicted"/>
<dbReference type="PANTHER" id="PTHR46401">
    <property type="entry name" value="GLYCOSYLTRANSFERASE WBBK-RELATED"/>
    <property type="match status" value="1"/>
</dbReference>
<evidence type="ECO:0000313" key="3">
    <source>
        <dbReference type="Proteomes" id="UP000321405"/>
    </source>
</evidence>
<comment type="caution">
    <text evidence="2">The sequence shown here is derived from an EMBL/GenBank/DDBJ whole genome shotgun (WGS) entry which is preliminary data.</text>
</comment>